<proteinExistence type="inferred from homology"/>
<name>A0ABN1XKL1_9ACTN</name>
<dbReference type="SUPFAM" id="SSF52091">
    <property type="entry name" value="SpoIIaa-like"/>
    <property type="match status" value="1"/>
</dbReference>
<dbReference type="NCBIfam" id="TIGR00377">
    <property type="entry name" value="ant_ant_sig"/>
    <property type="match status" value="1"/>
</dbReference>
<dbReference type="EMBL" id="BAAAKJ010000022">
    <property type="protein sequence ID" value="GAA1384122.1"/>
    <property type="molecule type" value="Genomic_DNA"/>
</dbReference>
<dbReference type="PANTHER" id="PTHR33495">
    <property type="entry name" value="ANTI-SIGMA FACTOR ANTAGONIST TM_1081-RELATED-RELATED"/>
    <property type="match status" value="1"/>
</dbReference>
<feature type="domain" description="STAS" evidence="3">
    <location>
        <begin position="34"/>
        <end position="126"/>
    </location>
</feature>
<dbReference type="Proteomes" id="UP001499863">
    <property type="component" value="Unassembled WGS sequence"/>
</dbReference>
<comment type="caution">
    <text evidence="4">The sequence shown here is derived from an EMBL/GenBank/DDBJ whole genome shotgun (WGS) entry which is preliminary data.</text>
</comment>
<dbReference type="Gene3D" id="3.30.750.24">
    <property type="entry name" value="STAS domain"/>
    <property type="match status" value="1"/>
</dbReference>
<evidence type="ECO:0000313" key="4">
    <source>
        <dbReference type="EMBL" id="GAA1384122.1"/>
    </source>
</evidence>
<evidence type="ECO:0000256" key="2">
    <source>
        <dbReference type="RuleBase" id="RU003749"/>
    </source>
</evidence>
<dbReference type="PROSITE" id="PS50801">
    <property type="entry name" value="STAS"/>
    <property type="match status" value="1"/>
</dbReference>
<evidence type="ECO:0000313" key="5">
    <source>
        <dbReference type="Proteomes" id="UP001499863"/>
    </source>
</evidence>
<dbReference type="InterPro" id="IPR036513">
    <property type="entry name" value="STAS_dom_sf"/>
</dbReference>
<dbReference type="InterPro" id="IPR003658">
    <property type="entry name" value="Anti-sigma_ant"/>
</dbReference>
<gene>
    <name evidence="4" type="ORF">GCM10009639_05270</name>
</gene>
<reference evidence="4 5" key="1">
    <citation type="journal article" date="2019" name="Int. J. Syst. Evol. Microbiol.">
        <title>The Global Catalogue of Microorganisms (GCM) 10K type strain sequencing project: providing services to taxonomists for standard genome sequencing and annotation.</title>
        <authorList>
            <consortium name="The Broad Institute Genomics Platform"/>
            <consortium name="The Broad Institute Genome Sequencing Center for Infectious Disease"/>
            <person name="Wu L."/>
            <person name="Ma J."/>
        </authorList>
    </citation>
    <scope>NUCLEOTIDE SEQUENCE [LARGE SCALE GENOMIC DNA]</scope>
    <source>
        <strain evidence="4 5">JCM 12393</strain>
    </source>
</reference>
<dbReference type="Pfam" id="PF13466">
    <property type="entry name" value="STAS_2"/>
    <property type="match status" value="1"/>
</dbReference>
<keyword evidence="5" id="KW-1185">Reference proteome</keyword>
<dbReference type="RefSeq" id="WP_344324977.1">
    <property type="nucleotide sequence ID" value="NZ_BAAAKJ010000022.1"/>
</dbReference>
<protein>
    <recommendedName>
        <fullName evidence="2">Anti-sigma factor antagonist</fullName>
    </recommendedName>
</protein>
<comment type="similarity">
    <text evidence="1 2">Belongs to the anti-sigma-factor antagonist family.</text>
</comment>
<accession>A0ABN1XKL1</accession>
<organism evidence="4 5">
    <name type="scientific">Kitasatospora putterlickiae</name>
    <dbReference type="NCBI Taxonomy" id="221725"/>
    <lineage>
        <taxon>Bacteria</taxon>
        <taxon>Bacillati</taxon>
        <taxon>Actinomycetota</taxon>
        <taxon>Actinomycetes</taxon>
        <taxon>Kitasatosporales</taxon>
        <taxon>Streptomycetaceae</taxon>
        <taxon>Kitasatospora</taxon>
    </lineage>
</organism>
<evidence type="ECO:0000256" key="1">
    <source>
        <dbReference type="ARBA" id="ARBA00009013"/>
    </source>
</evidence>
<sequence length="126" mass="13303">MTRHRPRTPDTTATAPDEAVGLTVRARPWARGTVLALHGELDLDSVAVLRQALDRALALPGTVVVIDCGDLAFCDSTGVSALLEAATRAAGFGSRIELARPRPLVRRVLELTGATDAFAVHESVPP</sequence>
<dbReference type="CDD" id="cd07043">
    <property type="entry name" value="STAS_anti-anti-sigma_factors"/>
    <property type="match status" value="1"/>
</dbReference>
<evidence type="ECO:0000259" key="3">
    <source>
        <dbReference type="PROSITE" id="PS50801"/>
    </source>
</evidence>
<dbReference type="InterPro" id="IPR002645">
    <property type="entry name" value="STAS_dom"/>
</dbReference>
<dbReference type="PANTHER" id="PTHR33495:SF2">
    <property type="entry name" value="ANTI-SIGMA FACTOR ANTAGONIST TM_1081-RELATED"/>
    <property type="match status" value="1"/>
</dbReference>
<dbReference type="InterPro" id="IPR058548">
    <property type="entry name" value="MlaB-like_STAS"/>
</dbReference>